<evidence type="ECO:0000256" key="1">
    <source>
        <dbReference type="SAM" id="MobiDB-lite"/>
    </source>
</evidence>
<organism evidence="4 5">
    <name type="scientific">Apiospora kogelbergensis</name>
    <dbReference type="NCBI Taxonomy" id="1337665"/>
    <lineage>
        <taxon>Eukaryota</taxon>
        <taxon>Fungi</taxon>
        <taxon>Dikarya</taxon>
        <taxon>Ascomycota</taxon>
        <taxon>Pezizomycotina</taxon>
        <taxon>Sordariomycetes</taxon>
        <taxon>Xylariomycetidae</taxon>
        <taxon>Amphisphaeriales</taxon>
        <taxon>Apiosporaceae</taxon>
        <taxon>Apiospora</taxon>
    </lineage>
</organism>
<dbReference type="InterPro" id="IPR021109">
    <property type="entry name" value="Peptidase_aspartic_dom_sf"/>
</dbReference>
<reference evidence="4 5" key="1">
    <citation type="submission" date="2023-01" db="EMBL/GenBank/DDBJ databases">
        <title>Analysis of 21 Apiospora genomes using comparative genomics revels a genus with tremendous synthesis potential of carbohydrate active enzymes and secondary metabolites.</title>
        <authorList>
            <person name="Sorensen T."/>
        </authorList>
    </citation>
    <scope>NUCLEOTIDE SEQUENCE [LARGE SCALE GENOMIC DNA]</scope>
    <source>
        <strain evidence="4 5">CBS 117206</strain>
    </source>
</reference>
<evidence type="ECO:0000313" key="4">
    <source>
        <dbReference type="EMBL" id="KAK8096280.1"/>
    </source>
</evidence>
<comment type="caution">
    <text evidence="4">The sequence shown here is derived from an EMBL/GenBank/DDBJ whole genome shotgun (WGS) entry which is preliminary data.</text>
</comment>
<feature type="chain" id="PRO_5043833306" evidence="3">
    <location>
        <begin position="19"/>
        <end position="547"/>
    </location>
</feature>
<evidence type="ECO:0000256" key="2">
    <source>
        <dbReference type="SAM" id="Phobius"/>
    </source>
</evidence>
<proteinExistence type="predicted"/>
<evidence type="ECO:0000313" key="5">
    <source>
        <dbReference type="Proteomes" id="UP001392437"/>
    </source>
</evidence>
<dbReference type="SUPFAM" id="SSF50630">
    <property type="entry name" value="Acid proteases"/>
    <property type="match status" value="1"/>
</dbReference>
<keyword evidence="2" id="KW-0812">Transmembrane</keyword>
<name>A0AAW0QHV8_9PEZI</name>
<dbReference type="Proteomes" id="UP001392437">
    <property type="component" value="Unassembled WGS sequence"/>
</dbReference>
<protein>
    <submittedName>
        <fullName evidence="4">Peptidase aspartic</fullName>
    </submittedName>
</protein>
<keyword evidence="3" id="KW-0732">Signal</keyword>
<feature type="compositionally biased region" description="Polar residues" evidence="1">
    <location>
        <begin position="426"/>
        <end position="436"/>
    </location>
</feature>
<keyword evidence="5" id="KW-1185">Reference proteome</keyword>
<dbReference type="AlphaFoldDB" id="A0AAW0QHV8"/>
<keyword evidence="2" id="KW-0472">Membrane</keyword>
<feature type="signal peptide" evidence="3">
    <location>
        <begin position="1"/>
        <end position="18"/>
    </location>
</feature>
<feature type="transmembrane region" description="Helical" evidence="2">
    <location>
        <begin position="454"/>
        <end position="477"/>
    </location>
</feature>
<accession>A0AAW0QHV8</accession>
<keyword evidence="2" id="KW-1133">Transmembrane helix</keyword>
<dbReference type="EMBL" id="JAQQWP010000011">
    <property type="protein sequence ID" value="KAK8096280.1"/>
    <property type="molecule type" value="Genomic_DNA"/>
</dbReference>
<feature type="region of interest" description="Disordered" evidence="1">
    <location>
        <begin position="421"/>
        <end position="448"/>
    </location>
</feature>
<sequence length="547" mass="58257">MVAILSLVLSSFVALVLSDCLPLPIVLEVGNVTLSNGKTTRGVGLSLGQPSQTLAFLPNGHGDMTVVWPHENGMCDESMDSDSKTYSDSGCVTFRGGLYDTKSSSNSRTLAPNSYYAGSIDPNRLDFVADRIALNSDTALEDFPFGVANAPGSKQAYEAMNQLGLGPNSTLLNRLVSSNKIASRSWGFWWGRGYGMSQPMDGSLVLGGYDKARVRGAPMAFELAPQPDCPSGAILDLVDMKLKSQSGATSSLIPSGKSQSICLWPDLPTAMAMSYNPYYSNWSLSDPSVPNANSRTTGIYFWNQQYSSDAGTTWKGQLELAFSNGFTVALSSDTLVATNTYLDKSTGDILANTTSPKDFLIDSLQEVQKDVLMRLGYQFLASSYMMINHDTNKLYLWQADATSDKPSQPVAVSSAGNEITDLCAPKQSTPSTTQPGSPRGTESKSVPSVNTNGAVIGGAVGGVAGVVILAAATILLYRRKRSASLSSVGASAVPYPGDGDKVNYYNNPSAPSELYSQQSLGVAHMNGHRPYQPAHQGTLFQQTHELA</sequence>
<dbReference type="Gene3D" id="2.40.70.10">
    <property type="entry name" value="Acid Proteases"/>
    <property type="match status" value="1"/>
</dbReference>
<evidence type="ECO:0000256" key="3">
    <source>
        <dbReference type="SAM" id="SignalP"/>
    </source>
</evidence>
<gene>
    <name evidence="4" type="ORF">PG999_014302</name>
</gene>